<dbReference type="RefSeq" id="XP_005754624.1">
    <property type="nucleotide sequence ID" value="XM_005754567.2"/>
</dbReference>
<evidence type="ECO:0000313" key="9">
    <source>
        <dbReference type="Proteomes" id="UP000695023"/>
    </source>
</evidence>
<feature type="transmembrane region" description="Helical" evidence="8">
    <location>
        <begin position="107"/>
        <end position="129"/>
    </location>
</feature>
<feature type="region of interest" description="Disordered" evidence="7">
    <location>
        <begin position="1"/>
        <end position="72"/>
    </location>
</feature>
<feature type="compositionally biased region" description="Basic and acidic residues" evidence="7">
    <location>
        <begin position="34"/>
        <end position="43"/>
    </location>
</feature>
<accession>A0A9Y3S1P8</accession>
<sequence length="502" mass="55478">MDNESTYSGYSYKSSHSRSSRKHRERRDRHRSKNRDGSIRGEKSVVIQAPGESLLDADSPREDDRDDNWGETTTVVTGTSVDSISNEDLTQLSKDSDDSSALECRRYISPALGAILGFVSLITPLAFLALPQLLWRDSLDPCGTPCEGLYISLAFKLLILLISTWALFLRPPRAALPRFFVFRCLLLALVFLFVASYWLFYGVRVLEPRETDYRGIVGYAASLVDALLFIQYLALVLLEVRHLQPAFSLKVVRSTDGVSRFYNVGHLSIQRAAAWVLDQYYSDFPVYNPALLNLPKSILTKKMSAFKVYNLGEDNSTNNSTGQSRAMIAAAARRRDNSHNEYYYEEAEVERKAGGGSRRSFYPHQTSSAGRCSHFVSQTPAGGDGPQGGSSGHICPHGAGHAEVPSCNQAADLPQHGEHHQPPAVLHYPQHDTKGFPRALPRPGPHPAVPGQQQGAPVDTSERGASDRLSASRPRLQPEAPRPFSDCDSNAASFLAHSRRVH</sequence>
<evidence type="ECO:0000256" key="8">
    <source>
        <dbReference type="SAM" id="Phobius"/>
    </source>
</evidence>
<keyword evidence="4 8" id="KW-1133">Transmembrane helix</keyword>
<keyword evidence="3 8" id="KW-0812">Transmembrane</keyword>
<reference evidence="10" key="1">
    <citation type="submission" date="2025-08" db="UniProtKB">
        <authorList>
            <consortium name="RefSeq"/>
        </authorList>
    </citation>
    <scope>IDENTIFICATION</scope>
</reference>
<evidence type="ECO:0000256" key="3">
    <source>
        <dbReference type="ARBA" id="ARBA00022692"/>
    </source>
</evidence>
<evidence type="ECO:0000313" key="10">
    <source>
        <dbReference type="RefSeq" id="XP_005754624.1"/>
    </source>
</evidence>
<feature type="transmembrane region" description="Helical" evidence="8">
    <location>
        <begin position="180"/>
        <end position="201"/>
    </location>
</feature>
<protein>
    <submittedName>
        <fullName evidence="10">Vang-like protein 2 isoform X2</fullName>
    </submittedName>
</protein>
<keyword evidence="2" id="KW-1003">Cell membrane</keyword>
<feature type="transmembrane region" description="Helical" evidence="8">
    <location>
        <begin position="216"/>
        <end position="238"/>
    </location>
</feature>
<dbReference type="GeneID" id="102207590"/>
<proteinExistence type="inferred from homology"/>
<evidence type="ECO:0000256" key="2">
    <source>
        <dbReference type="ARBA" id="ARBA00022475"/>
    </source>
</evidence>
<feature type="compositionally biased region" description="Gly residues" evidence="7">
    <location>
        <begin position="382"/>
        <end position="391"/>
    </location>
</feature>
<feature type="region of interest" description="Disordered" evidence="7">
    <location>
        <begin position="411"/>
        <end position="489"/>
    </location>
</feature>
<comment type="subcellular location">
    <subcellularLocation>
        <location evidence="1">Cell membrane</location>
        <topology evidence="1">Multi-pass membrane protein</topology>
    </subcellularLocation>
</comment>
<feature type="transmembrane region" description="Helical" evidence="8">
    <location>
        <begin position="149"/>
        <end position="168"/>
    </location>
</feature>
<gene>
    <name evidence="10" type="primary">LOC102207590</name>
</gene>
<evidence type="ECO:0000256" key="5">
    <source>
        <dbReference type="ARBA" id="ARBA00023136"/>
    </source>
</evidence>
<keyword evidence="5 8" id="KW-0472">Membrane</keyword>
<evidence type="ECO:0000256" key="1">
    <source>
        <dbReference type="ARBA" id="ARBA00004651"/>
    </source>
</evidence>
<keyword evidence="9" id="KW-1185">Reference proteome</keyword>
<dbReference type="GO" id="GO:0005886">
    <property type="term" value="C:plasma membrane"/>
    <property type="evidence" value="ECO:0007669"/>
    <property type="project" value="UniProtKB-SubCell"/>
</dbReference>
<dbReference type="Pfam" id="PF06638">
    <property type="entry name" value="Strabismus"/>
    <property type="match status" value="1"/>
</dbReference>
<comment type="similarity">
    <text evidence="6">Belongs to the Vang family.</text>
</comment>
<dbReference type="PANTHER" id="PTHR20886">
    <property type="entry name" value="VANG-LIKE PROTEIN"/>
    <property type="match status" value="1"/>
</dbReference>
<evidence type="ECO:0000256" key="6">
    <source>
        <dbReference type="ARBA" id="ARBA00025718"/>
    </source>
</evidence>
<name>A0A9Y3S1P8_9CICH</name>
<organism evidence="9 10">
    <name type="scientific">Pundamilia nyererei</name>
    <dbReference type="NCBI Taxonomy" id="303518"/>
    <lineage>
        <taxon>Eukaryota</taxon>
        <taxon>Metazoa</taxon>
        <taxon>Chordata</taxon>
        <taxon>Craniata</taxon>
        <taxon>Vertebrata</taxon>
        <taxon>Euteleostomi</taxon>
        <taxon>Actinopterygii</taxon>
        <taxon>Neopterygii</taxon>
        <taxon>Teleostei</taxon>
        <taxon>Neoteleostei</taxon>
        <taxon>Acanthomorphata</taxon>
        <taxon>Ovalentaria</taxon>
        <taxon>Cichlomorphae</taxon>
        <taxon>Cichliformes</taxon>
        <taxon>Cichlidae</taxon>
        <taxon>African cichlids</taxon>
        <taxon>Pseudocrenilabrinae</taxon>
        <taxon>Haplochromini</taxon>
        <taxon>Pundamilia</taxon>
    </lineage>
</organism>
<dbReference type="Proteomes" id="UP000695023">
    <property type="component" value="Unplaced"/>
</dbReference>
<dbReference type="AlphaFoldDB" id="A0A9Y3S1P8"/>
<dbReference type="InterPro" id="IPR009539">
    <property type="entry name" value="VANGL"/>
</dbReference>
<evidence type="ECO:0000256" key="4">
    <source>
        <dbReference type="ARBA" id="ARBA00022989"/>
    </source>
</evidence>
<evidence type="ECO:0000256" key="7">
    <source>
        <dbReference type="SAM" id="MobiDB-lite"/>
    </source>
</evidence>
<feature type="compositionally biased region" description="Polar residues" evidence="7">
    <location>
        <begin position="363"/>
        <end position="380"/>
    </location>
</feature>
<feature type="compositionally biased region" description="Basic residues" evidence="7">
    <location>
        <begin position="15"/>
        <end position="33"/>
    </location>
</feature>
<feature type="region of interest" description="Disordered" evidence="7">
    <location>
        <begin position="348"/>
        <end position="397"/>
    </location>
</feature>